<feature type="compositionally biased region" description="Low complexity" evidence="7">
    <location>
        <begin position="1618"/>
        <end position="1642"/>
    </location>
</feature>
<organism evidence="11 12">
    <name type="scientific">Solea senegalensis</name>
    <name type="common">Senegalese sole</name>
    <dbReference type="NCBI Taxonomy" id="28829"/>
    <lineage>
        <taxon>Eukaryota</taxon>
        <taxon>Metazoa</taxon>
        <taxon>Chordata</taxon>
        <taxon>Craniata</taxon>
        <taxon>Vertebrata</taxon>
        <taxon>Euteleostomi</taxon>
        <taxon>Actinopterygii</taxon>
        <taxon>Neopterygii</taxon>
        <taxon>Teleostei</taxon>
        <taxon>Neoteleostei</taxon>
        <taxon>Acanthomorphata</taxon>
        <taxon>Carangaria</taxon>
        <taxon>Pleuronectiformes</taxon>
        <taxon>Pleuronectoidei</taxon>
        <taxon>Soleidae</taxon>
        <taxon>Solea</taxon>
    </lineage>
</organism>
<feature type="region of interest" description="Disordered" evidence="7">
    <location>
        <begin position="926"/>
        <end position="1116"/>
    </location>
</feature>
<evidence type="ECO:0000256" key="6">
    <source>
        <dbReference type="ARBA" id="ARBA00023242"/>
    </source>
</evidence>
<feature type="compositionally biased region" description="Basic residues" evidence="7">
    <location>
        <begin position="1530"/>
        <end position="1539"/>
    </location>
</feature>
<keyword evidence="6" id="KW-0539">Nucleus</keyword>
<feature type="compositionally biased region" description="Pro residues" evidence="7">
    <location>
        <begin position="2718"/>
        <end position="2728"/>
    </location>
</feature>
<dbReference type="Pfam" id="PF16589">
    <property type="entry name" value="BRCT_2"/>
    <property type="match status" value="1"/>
</dbReference>
<evidence type="ECO:0000256" key="7">
    <source>
        <dbReference type="SAM" id="MobiDB-lite"/>
    </source>
</evidence>
<feature type="compositionally biased region" description="Basic and acidic residues" evidence="7">
    <location>
        <begin position="2572"/>
        <end position="2584"/>
    </location>
</feature>
<evidence type="ECO:0000259" key="9">
    <source>
        <dbReference type="PROSITE" id="PS50006"/>
    </source>
</evidence>
<feature type="region of interest" description="Disordered" evidence="7">
    <location>
        <begin position="1"/>
        <end position="31"/>
    </location>
</feature>
<comment type="subcellular location">
    <subcellularLocation>
        <location evidence="1">Nucleus</location>
    </subcellularLocation>
</comment>
<evidence type="ECO:0000256" key="1">
    <source>
        <dbReference type="ARBA" id="ARBA00004123"/>
    </source>
</evidence>
<feature type="compositionally biased region" description="Basic residues" evidence="7">
    <location>
        <begin position="1317"/>
        <end position="1329"/>
    </location>
</feature>
<dbReference type="CDD" id="cd22665">
    <property type="entry name" value="FHA_MDC1"/>
    <property type="match status" value="1"/>
</dbReference>
<dbReference type="Pfam" id="PF00498">
    <property type="entry name" value="FHA"/>
    <property type="match status" value="1"/>
</dbReference>
<reference evidence="11 12" key="1">
    <citation type="journal article" date="2021" name="Sci. Rep.">
        <title>Chromosome anchoring in Senegalese sole (Solea senegalensis) reveals sex-associated markers and genome rearrangements in flatfish.</title>
        <authorList>
            <person name="Guerrero-Cozar I."/>
            <person name="Gomez-Garrido J."/>
            <person name="Berbel C."/>
            <person name="Martinez-Blanch J.F."/>
            <person name="Alioto T."/>
            <person name="Claros M.G."/>
            <person name="Gagnaire P.A."/>
            <person name="Manchado M."/>
        </authorList>
    </citation>
    <scope>NUCLEOTIDE SEQUENCE [LARGE SCALE GENOMIC DNA]</scope>
    <source>
        <strain evidence="11">Sse05_10M</strain>
    </source>
</reference>
<dbReference type="InterPro" id="IPR000253">
    <property type="entry name" value="FHA_dom"/>
</dbReference>
<evidence type="ECO:0000256" key="3">
    <source>
        <dbReference type="ARBA" id="ARBA00022553"/>
    </source>
</evidence>
<feature type="compositionally biased region" description="Basic and acidic residues" evidence="7">
    <location>
        <begin position="1252"/>
        <end position="1264"/>
    </location>
</feature>
<feature type="region of interest" description="Disordered" evidence="7">
    <location>
        <begin position="824"/>
        <end position="883"/>
    </location>
</feature>
<dbReference type="CDD" id="cd18441">
    <property type="entry name" value="BRCT_MDC1_rpt2"/>
    <property type="match status" value="1"/>
</dbReference>
<proteinExistence type="predicted"/>
<feature type="compositionally biased region" description="Polar residues" evidence="7">
    <location>
        <begin position="1543"/>
        <end position="1553"/>
    </location>
</feature>
<comment type="caution">
    <text evidence="11">The sequence shown here is derived from an EMBL/GenBank/DDBJ whole genome shotgun (WGS) entry which is preliminary data.</text>
</comment>
<feature type="compositionally biased region" description="Acidic residues" evidence="7">
    <location>
        <begin position="1011"/>
        <end position="1022"/>
    </location>
</feature>
<feature type="compositionally biased region" description="Polar residues" evidence="7">
    <location>
        <begin position="1086"/>
        <end position="1095"/>
    </location>
</feature>
<feature type="compositionally biased region" description="Acidic residues" evidence="7">
    <location>
        <begin position="1101"/>
        <end position="1112"/>
    </location>
</feature>
<feature type="compositionally biased region" description="Acidic residues" evidence="7">
    <location>
        <begin position="1193"/>
        <end position="1204"/>
    </location>
</feature>
<feature type="region of interest" description="Disordered" evidence="7">
    <location>
        <begin position="2142"/>
        <end position="2177"/>
    </location>
</feature>
<dbReference type="Pfam" id="PF16770">
    <property type="entry name" value="RTT107_BRCT_5"/>
    <property type="match status" value="1"/>
</dbReference>
<feature type="compositionally biased region" description="Polar residues" evidence="7">
    <location>
        <begin position="175"/>
        <end position="192"/>
    </location>
</feature>
<feature type="compositionally biased region" description="Basic and acidic residues" evidence="7">
    <location>
        <begin position="830"/>
        <end position="839"/>
    </location>
</feature>
<feature type="compositionally biased region" description="Low complexity" evidence="7">
    <location>
        <begin position="1567"/>
        <end position="1579"/>
    </location>
</feature>
<evidence type="ECO:0000313" key="11">
    <source>
        <dbReference type="EMBL" id="KAG7475010.1"/>
    </source>
</evidence>
<feature type="compositionally biased region" description="Polar residues" evidence="7">
    <location>
        <begin position="1178"/>
        <end position="1187"/>
    </location>
</feature>
<dbReference type="PROSITE" id="PS50172">
    <property type="entry name" value="BRCT"/>
    <property type="match status" value="1"/>
</dbReference>
<feature type="compositionally biased region" description="Low complexity" evidence="7">
    <location>
        <begin position="2729"/>
        <end position="2748"/>
    </location>
</feature>
<feature type="compositionally biased region" description="Polar residues" evidence="7">
    <location>
        <begin position="988"/>
        <end position="1009"/>
    </location>
</feature>
<feature type="region of interest" description="Disordered" evidence="7">
    <location>
        <begin position="1129"/>
        <end position="1940"/>
    </location>
</feature>
<dbReference type="GO" id="GO:0005634">
    <property type="term" value="C:nucleus"/>
    <property type="evidence" value="ECO:0007669"/>
    <property type="project" value="UniProtKB-SubCell"/>
</dbReference>
<feature type="region of interest" description="Disordered" evidence="7">
    <location>
        <begin position="157"/>
        <end position="192"/>
    </location>
</feature>
<evidence type="ECO:0000259" key="10">
    <source>
        <dbReference type="PROSITE" id="PS50172"/>
    </source>
</evidence>
<dbReference type="EMBL" id="JAGKHQ010000021">
    <property type="protein sequence ID" value="KAG7475010.1"/>
    <property type="molecule type" value="Genomic_DNA"/>
</dbReference>
<dbReference type="Proteomes" id="UP000693946">
    <property type="component" value="Linkage Group LG9"/>
</dbReference>
<protein>
    <recommendedName>
        <fullName evidence="2">Mediator of DNA damage checkpoint protein 1</fullName>
    </recommendedName>
</protein>
<dbReference type="GO" id="GO:0006281">
    <property type="term" value="P:DNA repair"/>
    <property type="evidence" value="ECO:0007669"/>
    <property type="project" value="UniProtKB-KW"/>
</dbReference>
<keyword evidence="8" id="KW-0472">Membrane</keyword>
<sequence>MDSTQMINDLHLESDEAKSEEEENENQRGQPLAKLCVLKNEHIPETEFPLFAGDNVLGRDPNTCSLPLPASSISKKHAIISISVYRRRGAHGDMDTEALVWDLGSMNGTRKGRLKLSPDVRYALSDSDSLVLADIPCQYVTVDTVSMQEDTRTPVSRNLGVKAGLPGASGENGGDKSTNSKKCVNGGTNATASLTKTPVRMDCLSFEQTPTHPQGTLVPESDSDSDEESVRVKALVSESDSHKSSPTFLSPPNKIVPESEDESPITPSSSKNRLYRHVSFSKEETEVDVFGQPLEDKKAFAIVDDSEEEEGREEERATLEGTKSHTSGQHVPMTEERAISLSGEDELPVCTTTPTIEVLSAFNVDSDTDVEGEEEKVVSSPPVTSNTNPLSCQLPNTAEDHMDSDTDVDEDEVSLDKSKMVASSDDNTKPPHVHSVIQPEGFTVDSDTDVDDDAPVSGADTKAKPVSSLSAPTADAAPSTQVKDFHLDSDTDVDEEEESGCETHKPHSKVDEAPTRLDMKTNGAESASAIHSLQLDSDTDDEEMPTPNLGEVPAVDMESCTVADVGPDILSDSDTDVEDSSPQVTPAAVKASPVSAGATSEALRSDDTDTDVDESSKPPAEDGANPPDHRGDSDSDTDVEDKEADAGEAGKDHIPSLCRESTPRWLVPLLQKSSTPILTEEELENMDTQAFLCPSVPFRREVAPVIGAEGLSSCSGSQDDEDFVVAETQSFVLQNQDCQNNPPEDPTQMFGLEMSGDENGEESTQEGSFQLGLSDSSHLQCQAQALAMESTQAFVSVEKIVNLEDTQAYAAALAADITPADIGPNPEATQAHKEAEEPARCSGMSEKAGQKDLALEETQAYISKSCSDSDDETDENERKNTIAMAETQPLDVLTSCTLAMAETQLISAFEEEGSLVTDKVFASAQQVKPMTQNDTEESEQQGETAQPQQRPTGDVLSMAETQPMNICDDEDLFPCPQKRRAKPLQLEEAQTQPFISSDFSVAETQPIATSENEDSDDDDEDSVPGPRKRRAEALLLEAETQPFLAAGTQPISASEGEESDEDNSVPGPRKRKAKQLHLEEEETETPSNSELSAFETQPVDPVEETESQEEDSIPILRERRVKALQIEVTQSLSDSEVSAAATNRACEGEQSDEDNSVPCPRKRKAKQLHLEEEETETPSNSELSAFDTQPVDPVEETESQDEDSIPILHPRKRKAKALQLEEEETQRLSVDTQPVVRGENVSDDEDTGPCEAKAKALQPKEEKPPTVSEVSAVEPMRQRGTQSEAETSGVSARNKRGTRARLREKEEQAESSELPKRRTRGKTRGRMGRSRPDGDDSEEDREVEQAMTVTEKKSMRQQRNNKEEEKCETESLEEAEKSSQKNVEREQKNMEAERIQAENAERIRFEQERAEQEEKERVDQIRREKEAQLEKERKEKEEKERLEHENAEREKKEKLEREKERKEREERERLETEKRELEERLASERKEEEQIRLQREAKEERERLAKENKTKEKETNEREENKDELNKAKVPARGRRAARRSNVDQSTTEQDSILASDDVPARRTRSRSNSSNSISSERSAPIVSTQPSRGRGRGRGAKRMSEVPQTVNVRSSNRRRTTVAAAATDQDVFPLSRSNSTTSLNSDISGCSVSSLNRGRGSQRRGRSRTSEAAASVKRQSDDDSLPQPTARGRNSRKTEGSANVVKEDDEEKVDAQQTRSTRGQRRATRNPSVCNAADEDNKSNQDEGHASEEPHHSKRNVRGRAQQSVRSDAVVTPAAASDGDETEDKRKGRKRELEANTGKDSCSSSKVSKAQTPEATEEEVKDEIPVQAKRRGRASCAQTKNTKETPHEVEVKEEKIEEIVAKKGRCRPSAIQKNRKKQQEESENSSNSLEQDTEGQSTEPQTQTSGASRKRQAPASSSPVAKTPRSCASSPAPGGRSKAVSQAYKVLFTGVVDESGERVLARLGGSMAKGVADMNYLVTDKVRRTVKFLCAMAKGIPIVTPHWLEKSGKAGSFLPTDAFLVKDAEQETKFSFCLHQSLRTARSQPLLQGYEIHVTKSVKPEPVHMKDIISCSGATFLPKMPSSLKPQTVVVSCEEDWALCGPAVAASLPVLLYNLQEAEGGAGRRHSINTVHSEYYAPSHSPTYWSSQGGEVGEEGDGEAENTQHPRTFSPVKESPQLQRLHLRDSKESARMVTVSVITLSLLVTAVLSAPVTVDEDFRTLFHGEDFHIMLPSLRAEVMFKNRSAPRAAEMVLMRGGAVVHSRTKLNHHHSHLIIEAVGEEDEGVYTVKNPEKPEEIRSITLIVRDCSNEQIIRYGNNFHIPLLGVIPPITLEYRPSAVEANQTSRPALVLLTSTGMSRDGYQGRISVNERHIRLSAVTGADEGSYTVRDAEGAIQRKVCLNVKEHQLFEILPYGERLTIKLILNSSLVRLYYSPDYDPTPRLLLNKGEFTSAQEELGLEERLTMEDSLVFLDQVKDSDAGLFKVVDILGFTVSSINLELQPYQLKPLYVAIIALLGLLVFLLLVCLLSCLIKVKKRSKRAAALEKIAQNAGKEDEGEAFRQVVKNITKLSEESKHSQADNTEKSQSTEVDIKGLEVSSKEVGLGNLDTSDSGVGFNTALPLDTDTDVPDQIPDSEPVSISVASETNPNLLSAAESKPSAPPAVEPSQGPETKTSPTPETKKTPDQPAEVKSNAPDQEVKLSPALSSEPKAGLSPADPKPASSPSPEPKAASPKAPTPESKSALTPTPETPKPTTPEPITNGTPEPGPDSKPSPDHTDSIGGLGPKVPKTPEVELKSGGAVIEGSKDDTVAEGSSAT</sequence>
<dbReference type="CDD" id="cd17744">
    <property type="entry name" value="BRCT_MDC1_rpt1"/>
    <property type="match status" value="1"/>
</dbReference>
<feature type="compositionally biased region" description="Polar residues" evidence="7">
    <location>
        <begin position="523"/>
        <end position="536"/>
    </location>
</feature>
<feature type="region of interest" description="Disordered" evidence="7">
    <location>
        <begin position="206"/>
        <end position="271"/>
    </location>
</feature>
<name>A0AAV6PUT2_SOLSE</name>
<feature type="compositionally biased region" description="Polar residues" evidence="7">
    <location>
        <begin position="2642"/>
        <end position="2651"/>
    </location>
</feature>
<feature type="region of interest" description="Disordered" evidence="7">
    <location>
        <begin position="2572"/>
        <end position="2818"/>
    </location>
</feature>
<feature type="compositionally biased region" description="Basic and acidic residues" evidence="7">
    <location>
        <begin position="1350"/>
        <end position="1527"/>
    </location>
</feature>
<feature type="compositionally biased region" description="Polar residues" evidence="7">
    <location>
        <begin position="941"/>
        <end position="951"/>
    </location>
</feature>
<keyword evidence="3" id="KW-0597">Phosphoprotein</keyword>
<dbReference type="PANTHER" id="PTHR23196:SF34">
    <property type="entry name" value="MEDIATOR OF DNA DAMAGE CHECKPOINT PROTEIN 1"/>
    <property type="match status" value="1"/>
</dbReference>
<feature type="compositionally biased region" description="Basic and acidic residues" evidence="7">
    <location>
        <begin position="1736"/>
        <end position="1752"/>
    </location>
</feature>
<feature type="compositionally biased region" description="Basic and acidic residues" evidence="7">
    <location>
        <begin position="501"/>
        <end position="519"/>
    </location>
</feature>
<feature type="compositionally biased region" description="Polar residues" evidence="7">
    <location>
        <begin position="1895"/>
        <end position="1908"/>
    </location>
</feature>
<keyword evidence="12" id="KW-1185">Reference proteome</keyword>
<dbReference type="PANTHER" id="PTHR23196">
    <property type="entry name" value="PAX TRANSCRIPTION ACTIVATION DOMAIN INTERACTING PROTEIN"/>
    <property type="match status" value="1"/>
</dbReference>
<feature type="compositionally biased region" description="Acidic residues" evidence="7">
    <location>
        <begin position="490"/>
        <end position="500"/>
    </location>
</feature>
<evidence type="ECO:0000313" key="12">
    <source>
        <dbReference type="Proteomes" id="UP000693946"/>
    </source>
</evidence>
<dbReference type="PROSITE" id="PS50006">
    <property type="entry name" value="FHA_DOMAIN"/>
    <property type="match status" value="1"/>
</dbReference>
<dbReference type="InterPro" id="IPR001357">
    <property type="entry name" value="BRCT_dom"/>
</dbReference>
<feature type="transmembrane region" description="Helical" evidence="8">
    <location>
        <begin position="2509"/>
        <end position="2533"/>
    </location>
</feature>
<feature type="region of interest" description="Disordered" evidence="7">
    <location>
        <begin position="366"/>
        <end position="662"/>
    </location>
</feature>
<feature type="compositionally biased region" description="Low complexity" evidence="7">
    <location>
        <begin position="2666"/>
        <end position="2679"/>
    </location>
</feature>
<accession>A0AAV6PUT2</accession>
<feature type="compositionally biased region" description="Acidic residues" evidence="7">
    <location>
        <begin position="634"/>
        <end position="643"/>
    </location>
</feature>
<feature type="compositionally biased region" description="Acidic residues" evidence="7">
    <location>
        <begin position="755"/>
        <end position="764"/>
    </location>
</feature>
<dbReference type="InterPro" id="IPR051579">
    <property type="entry name" value="DDR_Transcriptional_Reg"/>
</dbReference>
<keyword evidence="8" id="KW-0812">Transmembrane</keyword>
<feature type="compositionally biased region" description="Basic and acidic residues" evidence="7">
    <location>
        <begin position="1842"/>
        <end position="1862"/>
    </location>
</feature>
<feature type="region of interest" description="Disordered" evidence="7">
    <location>
        <begin position="304"/>
        <end position="333"/>
    </location>
</feature>
<feature type="domain" description="BRCT" evidence="10">
    <location>
        <begin position="1944"/>
        <end position="2022"/>
    </location>
</feature>
<feature type="compositionally biased region" description="Basic and acidic residues" evidence="7">
    <location>
        <begin position="1784"/>
        <end position="1795"/>
    </location>
</feature>
<gene>
    <name evidence="11" type="ORF">JOB18_021894</name>
</gene>
<keyword evidence="8" id="KW-1133">Transmembrane helix</keyword>
<keyword evidence="4" id="KW-0227">DNA damage</keyword>
<evidence type="ECO:0000256" key="4">
    <source>
        <dbReference type="ARBA" id="ARBA00022763"/>
    </source>
</evidence>
<keyword evidence="5" id="KW-0234">DNA repair</keyword>
<feature type="compositionally biased region" description="Basic and acidic residues" evidence="7">
    <location>
        <begin position="644"/>
        <end position="654"/>
    </location>
</feature>
<feature type="compositionally biased region" description="Polar residues" evidence="7">
    <location>
        <begin position="381"/>
        <end position="396"/>
    </location>
</feature>
<feature type="compositionally biased region" description="Basic and acidic residues" evidence="7">
    <location>
        <begin position="1301"/>
        <end position="1316"/>
    </location>
</feature>
<feature type="domain" description="FHA" evidence="9">
    <location>
        <begin position="55"/>
        <end position="116"/>
    </location>
</feature>
<feature type="region of interest" description="Disordered" evidence="7">
    <location>
        <begin position="734"/>
        <end position="771"/>
    </location>
</feature>
<evidence type="ECO:0000256" key="2">
    <source>
        <dbReference type="ARBA" id="ARBA00015014"/>
    </source>
</evidence>
<evidence type="ECO:0000256" key="8">
    <source>
        <dbReference type="SAM" id="Phobius"/>
    </source>
</evidence>
<evidence type="ECO:0000256" key="5">
    <source>
        <dbReference type="ARBA" id="ARBA00023204"/>
    </source>
</evidence>
<feature type="compositionally biased region" description="Polar residues" evidence="7">
    <location>
        <begin position="1799"/>
        <end position="1815"/>
    </location>
</feature>
<feature type="compositionally biased region" description="Polar residues" evidence="7">
    <location>
        <begin position="1279"/>
        <end position="1291"/>
    </location>
</feature>